<dbReference type="EMBL" id="LAZR01015888">
    <property type="protein sequence ID" value="KKM06914.1"/>
    <property type="molecule type" value="Genomic_DNA"/>
</dbReference>
<proteinExistence type="predicted"/>
<evidence type="ECO:0000313" key="1">
    <source>
        <dbReference type="EMBL" id="KKM06914.1"/>
    </source>
</evidence>
<gene>
    <name evidence="1" type="ORF">LCGC14_1739200</name>
</gene>
<reference evidence="1" key="1">
    <citation type="journal article" date="2015" name="Nature">
        <title>Complex archaea that bridge the gap between prokaryotes and eukaryotes.</title>
        <authorList>
            <person name="Spang A."/>
            <person name="Saw J.H."/>
            <person name="Jorgensen S.L."/>
            <person name="Zaremba-Niedzwiedzka K."/>
            <person name="Martijn J."/>
            <person name="Lind A.E."/>
            <person name="van Eijk R."/>
            <person name="Schleper C."/>
            <person name="Guy L."/>
            <person name="Ettema T.J."/>
        </authorList>
    </citation>
    <scope>NUCLEOTIDE SEQUENCE</scope>
</reference>
<dbReference type="AlphaFoldDB" id="A0A0F9H752"/>
<protein>
    <submittedName>
        <fullName evidence="1">Uncharacterized protein</fullName>
    </submittedName>
</protein>
<accession>A0A0F9H752</accession>
<comment type="caution">
    <text evidence="1">The sequence shown here is derived from an EMBL/GenBank/DDBJ whole genome shotgun (WGS) entry which is preliminary data.</text>
</comment>
<sequence>MPAAQALTLLPINDPLGFATRGHVYTQPVLQNCENWWPATADLGSLEVVPGFLQIGTGPGGAGRLTMIADTEKATTQARRYFVSGNTSTWLITKNGTATEVLTGLTADTYHTVVSFGDLTLFYPYDATAPYKYDFTSDTASAVTTQGLTQPTLGGATAATNGEGNVVGLVKYFVAYMSGTAVLAMSVAFGEIDAGDGSTIELTTIPTSSGKNRWIFRTRAGGVQPYFIGAIDDDTTTIFTDSVADFDLGFVPAKHGQPPPTGTKYAVVYNNRIFAAGATPNEVIYTDINKPESYNTFSFFNAGFKDGDEVSGLAKLRGAVVIFKKNHIYKVAGRDPEVDMIGVDEVRSDDPQSRTIGCPDQSAMCSTPNGLFFYYNANFYLMGNQCEIQPISLQIENELRDDINQAKEENIICWYDPNRRIVYASVPTGSSTYPDRTYLYFLDYNAWYKMSVGFTAASVVEIGSDGNPPDEFQMWAHYNEASPTRIVQRMDHPTATDFNGDAIIAQAEFPPKFMGNPGDLTSWLGGRVLFDVADTSTSLQIRYNLYSKSSGDVTISIPLQKSGFTRWNKTFSLGYDTTELKIILYWPGGTKRPVIHGLTLFGTPASAEIKL</sequence>
<name>A0A0F9H752_9ZZZZ</name>
<organism evidence="1">
    <name type="scientific">marine sediment metagenome</name>
    <dbReference type="NCBI Taxonomy" id="412755"/>
    <lineage>
        <taxon>unclassified sequences</taxon>
        <taxon>metagenomes</taxon>
        <taxon>ecological metagenomes</taxon>
    </lineage>
</organism>